<keyword evidence="2 5" id="KW-0812">Transmembrane</keyword>
<dbReference type="Proteomes" id="UP000293347">
    <property type="component" value="Unassembled WGS sequence"/>
</dbReference>
<dbReference type="PANTHER" id="PTHR43701:SF5">
    <property type="entry name" value="MEMBRANE TRANSPORTER PROTEIN-RELATED"/>
    <property type="match status" value="1"/>
</dbReference>
<gene>
    <name evidence="6" type="ORF">EZ437_00605</name>
</gene>
<evidence type="ECO:0000256" key="4">
    <source>
        <dbReference type="ARBA" id="ARBA00023136"/>
    </source>
</evidence>
<keyword evidence="4 5" id="KW-0472">Membrane</keyword>
<dbReference type="EMBL" id="SJSL01000001">
    <property type="protein sequence ID" value="TCD02523.1"/>
    <property type="molecule type" value="Genomic_DNA"/>
</dbReference>
<keyword evidence="3 5" id="KW-1133">Transmembrane helix</keyword>
<feature type="transmembrane region" description="Helical" evidence="5">
    <location>
        <begin position="129"/>
        <end position="158"/>
    </location>
</feature>
<dbReference type="OrthoDB" id="560496at2"/>
<dbReference type="PANTHER" id="PTHR43701">
    <property type="entry name" value="MEMBRANE TRANSPORTER PROTEIN MJ0441-RELATED"/>
    <property type="match status" value="1"/>
</dbReference>
<evidence type="ECO:0000313" key="7">
    <source>
        <dbReference type="Proteomes" id="UP000293347"/>
    </source>
</evidence>
<feature type="transmembrane region" description="Helical" evidence="5">
    <location>
        <begin position="199"/>
        <end position="219"/>
    </location>
</feature>
<evidence type="ECO:0000256" key="5">
    <source>
        <dbReference type="RuleBase" id="RU363041"/>
    </source>
</evidence>
<evidence type="ECO:0000256" key="2">
    <source>
        <dbReference type="ARBA" id="ARBA00022692"/>
    </source>
</evidence>
<keyword evidence="7" id="KW-1185">Reference proteome</keyword>
<feature type="transmembrane region" description="Helical" evidence="5">
    <location>
        <begin position="30"/>
        <end position="54"/>
    </location>
</feature>
<evidence type="ECO:0000256" key="3">
    <source>
        <dbReference type="ARBA" id="ARBA00022989"/>
    </source>
</evidence>
<comment type="caution">
    <text evidence="6">The sequence shown here is derived from an EMBL/GenBank/DDBJ whole genome shotgun (WGS) entry which is preliminary data.</text>
</comment>
<protein>
    <recommendedName>
        <fullName evidence="5">Probable membrane transporter protein</fullName>
    </recommendedName>
</protein>
<proteinExistence type="inferred from homology"/>
<dbReference type="RefSeq" id="WP_131592144.1">
    <property type="nucleotide sequence ID" value="NZ_SJSL01000001.1"/>
</dbReference>
<name>A0A4R0NRP1_9SPHI</name>
<dbReference type="Pfam" id="PF01925">
    <property type="entry name" value="TauE"/>
    <property type="match status" value="1"/>
</dbReference>
<reference evidence="6 7" key="1">
    <citation type="submission" date="2019-02" db="EMBL/GenBank/DDBJ databases">
        <title>Pedobacter sp. RP-1-14 sp. nov., isolated from Arctic soil.</title>
        <authorList>
            <person name="Dahal R.H."/>
        </authorList>
    </citation>
    <scope>NUCLEOTIDE SEQUENCE [LARGE SCALE GENOMIC DNA]</scope>
    <source>
        <strain evidence="6 7">RP-1-14</strain>
    </source>
</reference>
<feature type="transmembrane region" description="Helical" evidence="5">
    <location>
        <begin position="170"/>
        <end position="187"/>
    </location>
</feature>
<comment type="similarity">
    <text evidence="5">Belongs to the 4-toluene sulfonate uptake permease (TSUP) (TC 2.A.102) family.</text>
</comment>
<dbReference type="AlphaFoldDB" id="A0A4R0NRP1"/>
<feature type="transmembrane region" description="Helical" evidence="5">
    <location>
        <begin position="97"/>
        <end position="117"/>
    </location>
</feature>
<dbReference type="GO" id="GO:0005886">
    <property type="term" value="C:plasma membrane"/>
    <property type="evidence" value="ECO:0007669"/>
    <property type="project" value="UniProtKB-SubCell"/>
</dbReference>
<sequence length="246" mass="26616">MQTEFLLFFSLLFIVAFLYASVGHGGASGYLALMAIFAISPLVMKPTALLLNLFVSTVSFAQFYRGGHFKWKTFWPFVATSIPFSFLGGTMAIESNIYKKILGALLIIPVLRFFFLPNSDPKDCKPSNIPFSLLIGAIIGLLSGMIGIGGGIILSPILILLKWTDQKQTAAISAAFIFVNSFAGLAGQLIKGINFTGDMFLYVIVAFTGGIAGAYFGSLKFPQTTLKYILAIVLVLASYKLLFTTA</sequence>
<evidence type="ECO:0000256" key="1">
    <source>
        <dbReference type="ARBA" id="ARBA00004141"/>
    </source>
</evidence>
<organism evidence="6 7">
    <name type="scientific">Pedobacter psychroterrae</name>
    <dbReference type="NCBI Taxonomy" id="2530453"/>
    <lineage>
        <taxon>Bacteria</taxon>
        <taxon>Pseudomonadati</taxon>
        <taxon>Bacteroidota</taxon>
        <taxon>Sphingobacteriia</taxon>
        <taxon>Sphingobacteriales</taxon>
        <taxon>Sphingobacteriaceae</taxon>
        <taxon>Pedobacter</taxon>
    </lineage>
</organism>
<evidence type="ECO:0000313" key="6">
    <source>
        <dbReference type="EMBL" id="TCD02523.1"/>
    </source>
</evidence>
<dbReference type="InterPro" id="IPR051598">
    <property type="entry name" value="TSUP/Inactive_protease-like"/>
</dbReference>
<comment type="subcellular location">
    <subcellularLocation>
        <location evidence="5">Cell membrane</location>
        <topology evidence="5">Multi-pass membrane protein</topology>
    </subcellularLocation>
    <subcellularLocation>
        <location evidence="1">Membrane</location>
        <topology evidence="1">Multi-pass membrane protein</topology>
    </subcellularLocation>
</comment>
<dbReference type="InterPro" id="IPR002781">
    <property type="entry name" value="TM_pro_TauE-like"/>
</dbReference>
<feature type="transmembrane region" description="Helical" evidence="5">
    <location>
        <begin position="225"/>
        <end position="243"/>
    </location>
</feature>
<accession>A0A4R0NRP1</accession>
<feature type="transmembrane region" description="Helical" evidence="5">
    <location>
        <begin position="74"/>
        <end position="91"/>
    </location>
</feature>
<keyword evidence="5" id="KW-1003">Cell membrane</keyword>